<evidence type="ECO:0000256" key="1">
    <source>
        <dbReference type="SAM" id="Phobius"/>
    </source>
</evidence>
<gene>
    <name evidence="2" type="ORF">ASPWEDRAFT_182669</name>
</gene>
<keyword evidence="1" id="KW-0472">Membrane</keyword>
<evidence type="ECO:0000313" key="2">
    <source>
        <dbReference type="EMBL" id="OJJ37854.1"/>
    </source>
</evidence>
<keyword evidence="1" id="KW-0812">Transmembrane</keyword>
<feature type="transmembrane region" description="Helical" evidence="1">
    <location>
        <begin position="70"/>
        <end position="89"/>
    </location>
</feature>
<reference evidence="3" key="1">
    <citation type="journal article" date="2017" name="Genome Biol.">
        <title>Comparative genomics reveals high biological diversity and specific adaptations in the industrially and medically important fungal genus Aspergillus.</title>
        <authorList>
            <person name="de Vries R.P."/>
            <person name="Riley R."/>
            <person name="Wiebenga A."/>
            <person name="Aguilar-Osorio G."/>
            <person name="Amillis S."/>
            <person name="Uchima C.A."/>
            <person name="Anderluh G."/>
            <person name="Asadollahi M."/>
            <person name="Askin M."/>
            <person name="Barry K."/>
            <person name="Battaglia E."/>
            <person name="Bayram O."/>
            <person name="Benocci T."/>
            <person name="Braus-Stromeyer S.A."/>
            <person name="Caldana C."/>
            <person name="Canovas D."/>
            <person name="Cerqueira G.C."/>
            <person name="Chen F."/>
            <person name="Chen W."/>
            <person name="Choi C."/>
            <person name="Clum A."/>
            <person name="Dos Santos R.A."/>
            <person name="Damasio A.R."/>
            <person name="Diallinas G."/>
            <person name="Emri T."/>
            <person name="Fekete E."/>
            <person name="Flipphi M."/>
            <person name="Freyberg S."/>
            <person name="Gallo A."/>
            <person name="Gournas C."/>
            <person name="Habgood R."/>
            <person name="Hainaut M."/>
            <person name="Harispe M.L."/>
            <person name="Henrissat B."/>
            <person name="Hilden K.S."/>
            <person name="Hope R."/>
            <person name="Hossain A."/>
            <person name="Karabika E."/>
            <person name="Karaffa L."/>
            <person name="Karanyi Z."/>
            <person name="Krasevec N."/>
            <person name="Kuo A."/>
            <person name="Kusch H."/>
            <person name="LaButti K."/>
            <person name="Lagendijk E.L."/>
            <person name="Lapidus A."/>
            <person name="Levasseur A."/>
            <person name="Lindquist E."/>
            <person name="Lipzen A."/>
            <person name="Logrieco A.F."/>
            <person name="MacCabe A."/>
            <person name="Maekelae M.R."/>
            <person name="Malavazi I."/>
            <person name="Melin P."/>
            <person name="Meyer V."/>
            <person name="Mielnichuk N."/>
            <person name="Miskei M."/>
            <person name="Molnar A.P."/>
            <person name="Mule G."/>
            <person name="Ngan C.Y."/>
            <person name="Orejas M."/>
            <person name="Orosz E."/>
            <person name="Ouedraogo J.P."/>
            <person name="Overkamp K.M."/>
            <person name="Park H.-S."/>
            <person name="Perrone G."/>
            <person name="Piumi F."/>
            <person name="Punt P.J."/>
            <person name="Ram A.F."/>
            <person name="Ramon A."/>
            <person name="Rauscher S."/>
            <person name="Record E."/>
            <person name="Riano-Pachon D.M."/>
            <person name="Robert V."/>
            <person name="Roehrig J."/>
            <person name="Ruller R."/>
            <person name="Salamov A."/>
            <person name="Salih N.S."/>
            <person name="Samson R.A."/>
            <person name="Sandor E."/>
            <person name="Sanguinetti M."/>
            <person name="Schuetze T."/>
            <person name="Sepcic K."/>
            <person name="Shelest E."/>
            <person name="Sherlock G."/>
            <person name="Sophianopoulou V."/>
            <person name="Squina F.M."/>
            <person name="Sun H."/>
            <person name="Susca A."/>
            <person name="Todd R.B."/>
            <person name="Tsang A."/>
            <person name="Unkles S.E."/>
            <person name="van de Wiele N."/>
            <person name="van Rossen-Uffink D."/>
            <person name="Oliveira J.V."/>
            <person name="Vesth T.C."/>
            <person name="Visser J."/>
            <person name="Yu J.-H."/>
            <person name="Zhou M."/>
            <person name="Andersen M.R."/>
            <person name="Archer D.B."/>
            <person name="Baker S.E."/>
            <person name="Benoit I."/>
            <person name="Brakhage A.A."/>
            <person name="Braus G.H."/>
            <person name="Fischer R."/>
            <person name="Frisvad J.C."/>
            <person name="Goldman G.H."/>
            <person name="Houbraken J."/>
            <person name="Oakley B."/>
            <person name="Pocsi I."/>
            <person name="Scazzocchio C."/>
            <person name="Seiboth B."/>
            <person name="vanKuyk P.A."/>
            <person name="Wortman J."/>
            <person name="Dyer P.S."/>
            <person name="Grigoriev I.V."/>
        </authorList>
    </citation>
    <scope>NUCLEOTIDE SEQUENCE [LARGE SCALE GENOMIC DNA]</scope>
    <source>
        <strain evidence="3">DTO 134E9</strain>
    </source>
</reference>
<sequence length="138" mass="15680">MSFFFPTDFGPEYKATNIWMRHGAVLCSSLGLILLATRHIHPYTILFLVPVIWSFIDYTLHLREIKINPIVNLACDLLSTISLVWNIPFAVFAGLWNLSCVTIIMAILFAGAASFHACLFWRARMQVWGESEAIHLPL</sequence>
<proteinExistence type="predicted"/>
<dbReference type="AlphaFoldDB" id="A0A1L9RSI1"/>
<name>A0A1L9RSI1_ASPWE</name>
<keyword evidence="3" id="KW-1185">Reference proteome</keyword>
<evidence type="ECO:0008006" key="4">
    <source>
        <dbReference type="Google" id="ProtNLM"/>
    </source>
</evidence>
<dbReference type="RefSeq" id="XP_040691530.1">
    <property type="nucleotide sequence ID" value="XM_040831930.1"/>
</dbReference>
<protein>
    <recommendedName>
        <fullName evidence="4">MARVEL domain-containing protein</fullName>
    </recommendedName>
</protein>
<dbReference type="GeneID" id="63747778"/>
<feature type="transmembrane region" description="Helical" evidence="1">
    <location>
        <begin position="95"/>
        <end position="121"/>
    </location>
</feature>
<dbReference type="OrthoDB" id="4501940at2759"/>
<feature type="transmembrane region" description="Helical" evidence="1">
    <location>
        <begin position="40"/>
        <end position="58"/>
    </location>
</feature>
<keyword evidence="1" id="KW-1133">Transmembrane helix</keyword>
<dbReference type="EMBL" id="KV878211">
    <property type="protein sequence ID" value="OJJ37854.1"/>
    <property type="molecule type" value="Genomic_DNA"/>
</dbReference>
<evidence type="ECO:0000313" key="3">
    <source>
        <dbReference type="Proteomes" id="UP000184383"/>
    </source>
</evidence>
<dbReference type="VEuPathDB" id="FungiDB:ASPWEDRAFT_182669"/>
<dbReference type="Proteomes" id="UP000184383">
    <property type="component" value="Unassembled WGS sequence"/>
</dbReference>
<accession>A0A1L9RSI1</accession>
<organism evidence="2 3">
    <name type="scientific">Aspergillus wentii DTO 134E9</name>
    <dbReference type="NCBI Taxonomy" id="1073089"/>
    <lineage>
        <taxon>Eukaryota</taxon>
        <taxon>Fungi</taxon>
        <taxon>Dikarya</taxon>
        <taxon>Ascomycota</taxon>
        <taxon>Pezizomycotina</taxon>
        <taxon>Eurotiomycetes</taxon>
        <taxon>Eurotiomycetidae</taxon>
        <taxon>Eurotiales</taxon>
        <taxon>Aspergillaceae</taxon>
        <taxon>Aspergillus</taxon>
        <taxon>Aspergillus subgen. Cremei</taxon>
    </lineage>
</organism>